<accession>X6LHN9</accession>
<reference evidence="1 2" key="1">
    <citation type="journal article" date="2013" name="Curr. Biol.">
        <title>The Genome of the Foraminiferan Reticulomyxa filosa.</title>
        <authorList>
            <person name="Glockner G."/>
            <person name="Hulsmann N."/>
            <person name="Schleicher M."/>
            <person name="Noegel A.A."/>
            <person name="Eichinger L."/>
            <person name="Gallinger C."/>
            <person name="Pawlowski J."/>
            <person name="Sierra R."/>
            <person name="Euteneuer U."/>
            <person name="Pillet L."/>
            <person name="Moustafa A."/>
            <person name="Platzer M."/>
            <person name="Groth M."/>
            <person name="Szafranski K."/>
            <person name="Schliwa M."/>
        </authorList>
    </citation>
    <scope>NUCLEOTIDE SEQUENCE [LARGE SCALE GENOMIC DNA]</scope>
</reference>
<evidence type="ECO:0000313" key="1">
    <source>
        <dbReference type="EMBL" id="ETO00240.1"/>
    </source>
</evidence>
<protein>
    <submittedName>
        <fullName evidence="1">Uncharacterized protein</fullName>
    </submittedName>
</protein>
<keyword evidence="2" id="KW-1185">Reference proteome</keyword>
<proteinExistence type="predicted"/>
<name>X6LHN9_RETFI</name>
<comment type="caution">
    <text evidence="1">The sequence shown here is derived from an EMBL/GenBank/DDBJ whole genome shotgun (WGS) entry which is preliminary data.</text>
</comment>
<organism evidence="1 2">
    <name type="scientific">Reticulomyxa filosa</name>
    <dbReference type="NCBI Taxonomy" id="46433"/>
    <lineage>
        <taxon>Eukaryota</taxon>
        <taxon>Sar</taxon>
        <taxon>Rhizaria</taxon>
        <taxon>Retaria</taxon>
        <taxon>Foraminifera</taxon>
        <taxon>Monothalamids</taxon>
        <taxon>Reticulomyxidae</taxon>
        <taxon>Reticulomyxa</taxon>
    </lineage>
</organism>
<dbReference type="Proteomes" id="UP000023152">
    <property type="component" value="Unassembled WGS sequence"/>
</dbReference>
<dbReference type="AlphaFoldDB" id="X6LHN9"/>
<dbReference type="EMBL" id="ASPP01041560">
    <property type="protein sequence ID" value="ETO00240.1"/>
    <property type="molecule type" value="Genomic_DNA"/>
</dbReference>
<sequence length="92" mass="11234">GKEIYVQMKLQLQIFFFVYYLKHDKINFFFKIVVVYVPVLKGGWEKVEKKEQGMKKNEIIKEKKRISCEENRIIKEKKRGRKKINVIIKKKK</sequence>
<gene>
    <name evidence="1" type="ORF">RFI_37207</name>
</gene>
<feature type="non-terminal residue" evidence="1">
    <location>
        <position position="1"/>
    </location>
</feature>
<evidence type="ECO:0000313" key="2">
    <source>
        <dbReference type="Proteomes" id="UP000023152"/>
    </source>
</evidence>